<evidence type="ECO:0000256" key="5">
    <source>
        <dbReference type="SAM" id="MobiDB-lite"/>
    </source>
</evidence>
<dbReference type="PROSITE" id="PS51113">
    <property type="entry name" value="ZF_BTK"/>
    <property type="match status" value="1"/>
</dbReference>
<dbReference type="Gene3D" id="2.30.29.30">
    <property type="entry name" value="Pleckstrin-homology domain (PH domain)/Phosphotyrosine-binding domain (PTB)"/>
    <property type="match status" value="2"/>
</dbReference>
<keyword evidence="2 4" id="KW-0863">Zinc-finger</keyword>
<dbReference type="Pfam" id="PF00169">
    <property type="entry name" value="PH"/>
    <property type="match status" value="2"/>
</dbReference>
<dbReference type="SUPFAM" id="SSF50729">
    <property type="entry name" value="PH domain-like"/>
    <property type="match status" value="2"/>
</dbReference>
<evidence type="ECO:0000256" key="3">
    <source>
        <dbReference type="ARBA" id="ARBA00022833"/>
    </source>
</evidence>
<feature type="compositionally biased region" description="Basic and acidic residues" evidence="5">
    <location>
        <begin position="657"/>
        <end position="666"/>
    </location>
</feature>
<keyword evidence="1" id="KW-0479">Metal-binding</keyword>
<dbReference type="GeneID" id="101864531"/>
<evidence type="ECO:0000256" key="2">
    <source>
        <dbReference type="ARBA" id="ARBA00022771"/>
    </source>
</evidence>
<protein>
    <submittedName>
        <fullName evidence="8">Uncharacterized protein LOC101864531</fullName>
    </submittedName>
</protein>
<feature type="compositionally biased region" description="Basic and acidic residues" evidence="5">
    <location>
        <begin position="459"/>
        <end position="468"/>
    </location>
</feature>
<feature type="compositionally biased region" description="Low complexity" evidence="5">
    <location>
        <begin position="442"/>
        <end position="458"/>
    </location>
</feature>
<evidence type="ECO:0000313" key="7">
    <source>
        <dbReference type="Proteomes" id="UP000694888"/>
    </source>
</evidence>
<dbReference type="InterPro" id="IPR011993">
    <property type="entry name" value="PH-like_dom_sf"/>
</dbReference>
<dbReference type="Pfam" id="PF00779">
    <property type="entry name" value="BTK"/>
    <property type="match status" value="1"/>
</dbReference>
<dbReference type="SMART" id="SM00233">
    <property type="entry name" value="PH"/>
    <property type="match status" value="2"/>
</dbReference>
<feature type="compositionally biased region" description="Basic and acidic residues" evidence="5">
    <location>
        <begin position="534"/>
        <end position="549"/>
    </location>
</feature>
<keyword evidence="7" id="KW-1185">Reference proteome</keyword>
<feature type="domain" description="PH" evidence="6">
    <location>
        <begin position="16"/>
        <end position="124"/>
    </location>
</feature>
<name>A0ABM1VV87_APLCA</name>
<organism evidence="7 8">
    <name type="scientific">Aplysia californica</name>
    <name type="common">California sea hare</name>
    <dbReference type="NCBI Taxonomy" id="6500"/>
    <lineage>
        <taxon>Eukaryota</taxon>
        <taxon>Metazoa</taxon>
        <taxon>Spiralia</taxon>
        <taxon>Lophotrochozoa</taxon>
        <taxon>Mollusca</taxon>
        <taxon>Gastropoda</taxon>
        <taxon>Heterobranchia</taxon>
        <taxon>Euthyneura</taxon>
        <taxon>Tectipleura</taxon>
        <taxon>Aplysiida</taxon>
        <taxon>Aplysioidea</taxon>
        <taxon>Aplysiidae</taxon>
        <taxon>Aplysia</taxon>
    </lineage>
</organism>
<dbReference type="InterPro" id="IPR001849">
    <property type="entry name" value="PH_domain"/>
</dbReference>
<evidence type="ECO:0000256" key="4">
    <source>
        <dbReference type="PROSITE-ProRule" id="PRU00432"/>
    </source>
</evidence>
<dbReference type="PROSITE" id="PS50003">
    <property type="entry name" value="PH_DOMAIN"/>
    <property type="match status" value="2"/>
</dbReference>
<feature type="region of interest" description="Disordered" evidence="5">
    <location>
        <begin position="492"/>
        <end position="672"/>
    </location>
</feature>
<feature type="region of interest" description="Disordered" evidence="5">
    <location>
        <begin position="387"/>
        <end position="475"/>
    </location>
</feature>
<dbReference type="RefSeq" id="XP_035826329.1">
    <property type="nucleotide sequence ID" value="XM_035970436.1"/>
</dbReference>
<gene>
    <name evidence="8" type="primary">LOC101864531</name>
</gene>
<reference evidence="8" key="1">
    <citation type="submission" date="2025-08" db="UniProtKB">
        <authorList>
            <consortium name="RefSeq"/>
        </authorList>
    </citation>
    <scope>IDENTIFICATION</scope>
</reference>
<evidence type="ECO:0000259" key="6">
    <source>
        <dbReference type="PROSITE" id="PS50003"/>
    </source>
</evidence>
<feature type="compositionally biased region" description="Polar residues" evidence="5">
    <location>
        <begin position="565"/>
        <end position="577"/>
    </location>
</feature>
<dbReference type="Proteomes" id="UP000694888">
    <property type="component" value="Unplaced"/>
</dbReference>
<sequence>MSMMSMGSGHNFRLSNLMVDNMLKRARGRSAFFTKENYKRRTFVLDANSLRYYQGDIRVKKNEKGRVHLSCVVTVEPAEDAEQNHENMFQVAYFDEYDLLRLYVVANTKHDRDLWVKAIKRECINMGAEFLSTYHPGMWDKKAGKWRCCDVDVKENEGCRRVIAMPEMKFCGAEMNNSLNQSVVSQSQHKGTSLVKVSSMLKRSQNKSTFFSSNNYQERVFMLDTVCLAFYTGYADEGGELKGWIPFVDMVVVESVRDGLLEDKLNAFQVAYYEDGALYHLYIVANTDHERLAWIAAIKREVARSRVSLARRYHDGVWLKKTRQYNCCMRVDREALGCVEVMGMSLTSVRDRTNTMDSNVSFRHRLGTLDSVPESVAMANFTREAPLLSRGRSRQPITVEPVDPREKKMSANKQAGTFKDNRARDARQDSTLSSGLSESKKNTSNNNNRSNTNNMNKNPGRENTRGEKTLNNPEWTQGLNDIAMSTMGLPPRGGNIRPPNEPVDPFRPESPSDKTESALRMSLPRRGGSIRPLHKPEDPITADSAKDDPIVTPSMGLPQRGGSIMPSNKSEDPITTDSAKDSPIATPSMGLPQRGGSIKPLNKSKDPITVNPANEINADTPPFGLPQKGSGMRPLSMSKSDGPTPVLDDISRGNSSRLRDGGDRSKLQSNTTLNYSQYTDDFETLSECEL</sequence>
<feature type="compositionally biased region" description="Basic and acidic residues" evidence="5">
    <location>
        <begin position="419"/>
        <end position="428"/>
    </location>
</feature>
<feature type="domain" description="PH" evidence="6">
    <location>
        <begin position="193"/>
        <end position="303"/>
    </location>
</feature>
<proteinExistence type="predicted"/>
<accession>A0ABM1VV87</accession>
<feature type="compositionally biased region" description="Basic and acidic residues" evidence="5">
    <location>
        <begin position="504"/>
        <end position="517"/>
    </location>
</feature>
<dbReference type="InterPro" id="IPR001562">
    <property type="entry name" value="Znf_Btk_motif"/>
</dbReference>
<evidence type="ECO:0000256" key="1">
    <source>
        <dbReference type="ARBA" id="ARBA00022723"/>
    </source>
</evidence>
<keyword evidence="3" id="KW-0862">Zinc</keyword>
<evidence type="ECO:0000313" key="8">
    <source>
        <dbReference type="RefSeq" id="XP_035826329.1"/>
    </source>
</evidence>